<evidence type="ECO:0000313" key="3">
    <source>
        <dbReference type="Proteomes" id="UP000318413"/>
    </source>
</evidence>
<evidence type="ECO:0000313" key="2">
    <source>
        <dbReference type="EMBL" id="TPG12220.1"/>
    </source>
</evidence>
<evidence type="ECO:0000259" key="1">
    <source>
        <dbReference type="Pfam" id="PF12146"/>
    </source>
</evidence>
<sequence>MILLFHQAGSSMDEYATIAPKLAAMGYSALAIDQRSGGTMFGPNRTAAVLSRDPGYAAVQKDMQAAVDWASMQDVPIVLWGSSYSAALAFPVAAANPRRIKAMLAFSPGEYLDDKGAVARAAASLTMPVFVAVANGGAEAPAAKPIVAALTGDKTFYIPASGVHGSSTLIAARNPAGAAVNWRAVVGFLRRTVG</sequence>
<keyword evidence="3" id="KW-1185">Reference proteome</keyword>
<gene>
    <name evidence="2" type="ORF">EAH84_10650</name>
</gene>
<dbReference type="InterPro" id="IPR022742">
    <property type="entry name" value="Hydrolase_4"/>
</dbReference>
<dbReference type="AlphaFoldDB" id="A0A502CHV1"/>
<dbReference type="InterPro" id="IPR050261">
    <property type="entry name" value="FrsA_esterase"/>
</dbReference>
<organism evidence="2 3">
    <name type="scientific">Sphingomonas oligophenolica</name>
    <dbReference type="NCBI Taxonomy" id="301154"/>
    <lineage>
        <taxon>Bacteria</taxon>
        <taxon>Pseudomonadati</taxon>
        <taxon>Pseudomonadota</taxon>
        <taxon>Alphaproteobacteria</taxon>
        <taxon>Sphingomonadales</taxon>
        <taxon>Sphingomonadaceae</taxon>
        <taxon>Sphingomonas</taxon>
    </lineage>
</organism>
<accession>A0A502CHV1</accession>
<dbReference type="EMBL" id="RCZK01000007">
    <property type="protein sequence ID" value="TPG12220.1"/>
    <property type="molecule type" value="Genomic_DNA"/>
</dbReference>
<dbReference type="Pfam" id="PF12146">
    <property type="entry name" value="Hydrolase_4"/>
    <property type="match status" value="1"/>
</dbReference>
<name>A0A502CHV1_9SPHN</name>
<dbReference type="PANTHER" id="PTHR22946">
    <property type="entry name" value="DIENELACTONE HYDROLASE DOMAIN-CONTAINING PROTEIN-RELATED"/>
    <property type="match status" value="1"/>
</dbReference>
<dbReference type="SUPFAM" id="SSF53474">
    <property type="entry name" value="alpha/beta-Hydrolases"/>
    <property type="match status" value="1"/>
</dbReference>
<reference evidence="2 3" key="1">
    <citation type="journal article" date="2019" name="Environ. Microbiol.">
        <title>Species interactions and distinct microbial communities in high Arctic permafrost affected cryosols are associated with the CH4 and CO2 gas fluxes.</title>
        <authorList>
            <person name="Altshuler I."/>
            <person name="Hamel J."/>
            <person name="Turney S."/>
            <person name="Magnuson E."/>
            <person name="Levesque R."/>
            <person name="Greer C."/>
            <person name="Whyte L.G."/>
        </authorList>
    </citation>
    <scope>NUCLEOTIDE SEQUENCE [LARGE SCALE GENOMIC DNA]</scope>
    <source>
        <strain evidence="2 3">S5.1</strain>
    </source>
</reference>
<proteinExistence type="predicted"/>
<feature type="domain" description="Serine aminopeptidase S33" evidence="1">
    <location>
        <begin position="2"/>
        <end position="126"/>
    </location>
</feature>
<keyword evidence="2" id="KW-0378">Hydrolase</keyword>
<comment type="caution">
    <text evidence="2">The sequence shown here is derived from an EMBL/GenBank/DDBJ whole genome shotgun (WGS) entry which is preliminary data.</text>
</comment>
<dbReference type="Proteomes" id="UP000318413">
    <property type="component" value="Unassembled WGS sequence"/>
</dbReference>
<dbReference type="Gene3D" id="3.40.50.1820">
    <property type="entry name" value="alpha/beta hydrolase"/>
    <property type="match status" value="1"/>
</dbReference>
<dbReference type="InterPro" id="IPR029058">
    <property type="entry name" value="AB_hydrolase_fold"/>
</dbReference>
<dbReference type="OrthoDB" id="63241at2"/>
<protein>
    <submittedName>
        <fullName evidence="2">Alpha/beta hydrolase</fullName>
    </submittedName>
</protein>
<dbReference type="GO" id="GO:0016787">
    <property type="term" value="F:hydrolase activity"/>
    <property type="evidence" value="ECO:0007669"/>
    <property type="project" value="UniProtKB-KW"/>
</dbReference>